<name>A0A6C0AC86_9ZZZZ</name>
<dbReference type="AlphaFoldDB" id="A0A6C0AC86"/>
<keyword evidence="1" id="KW-1133">Transmembrane helix</keyword>
<evidence type="ECO:0000313" key="2">
    <source>
        <dbReference type="EMBL" id="QHS77318.1"/>
    </source>
</evidence>
<keyword evidence="1" id="KW-0812">Transmembrane</keyword>
<organism evidence="2">
    <name type="scientific">viral metagenome</name>
    <dbReference type="NCBI Taxonomy" id="1070528"/>
    <lineage>
        <taxon>unclassified sequences</taxon>
        <taxon>metagenomes</taxon>
        <taxon>organismal metagenomes</taxon>
    </lineage>
</organism>
<dbReference type="EMBL" id="MN740545">
    <property type="protein sequence ID" value="QHS77318.1"/>
    <property type="molecule type" value="Genomic_DNA"/>
</dbReference>
<accession>A0A6C0AC86</accession>
<proteinExistence type="predicted"/>
<reference evidence="2" key="1">
    <citation type="journal article" date="2020" name="Nature">
        <title>Giant virus diversity and host interactions through global metagenomics.</title>
        <authorList>
            <person name="Schulz F."/>
            <person name="Roux S."/>
            <person name="Paez-Espino D."/>
            <person name="Jungbluth S."/>
            <person name="Walsh D.A."/>
            <person name="Denef V.J."/>
            <person name="McMahon K.D."/>
            <person name="Konstantinidis K.T."/>
            <person name="Eloe-Fadrosh E.A."/>
            <person name="Kyrpides N.C."/>
            <person name="Woyke T."/>
        </authorList>
    </citation>
    <scope>NUCLEOTIDE SEQUENCE</scope>
    <source>
        <strain evidence="2">GVMAG-S-1004661-13</strain>
    </source>
</reference>
<sequence length="245" mass="29800">MTLEETIFDILLDNEDKFVTVDEIYQEIKENPSLYDANRKTITYKELCDIACEMERKYKNCYTFYKLQDDMCRLVCIYSTKNKYELRDKLYKTEFKLKLVDEYNIFGMQTYVKKFINTIKENKDEYNFYEKYLPKNYWYYCLNLDTKLNENLTITEVEDLVNFYKKEKDYESLSKVLEYKLSQYEKLQDTLYQKINNLEEKISVVYDTPYNAIEKKKTFLSMTFFEGLVSFIFLIVAILMAYPSY</sequence>
<evidence type="ECO:0000256" key="1">
    <source>
        <dbReference type="SAM" id="Phobius"/>
    </source>
</evidence>
<keyword evidence="1" id="KW-0472">Membrane</keyword>
<protein>
    <submittedName>
        <fullName evidence="2">Uncharacterized protein</fullName>
    </submittedName>
</protein>
<feature type="transmembrane region" description="Helical" evidence="1">
    <location>
        <begin position="219"/>
        <end position="242"/>
    </location>
</feature>